<dbReference type="AlphaFoldDB" id="A0AAW6U6V0"/>
<keyword evidence="15" id="KW-1185">Reference proteome</keyword>
<feature type="active site" evidence="12">
    <location>
        <position position="109"/>
    </location>
</feature>
<evidence type="ECO:0000259" key="13">
    <source>
        <dbReference type="PROSITE" id="PS50173"/>
    </source>
</evidence>
<dbReference type="GO" id="GO:0000287">
    <property type="term" value="F:magnesium ion binding"/>
    <property type="evidence" value="ECO:0007669"/>
    <property type="project" value="UniProtKB-UniRule"/>
</dbReference>
<dbReference type="SUPFAM" id="SSF56672">
    <property type="entry name" value="DNA/RNA polymerases"/>
    <property type="match status" value="1"/>
</dbReference>
<keyword evidence="9 12" id="KW-0239">DNA-directed DNA polymerase</keyword>
<dbReference type="EC" id="2.7.7.7" evidence="12"/>
<keyword evidence="8 12" id="KW-0460">Magnesium</keyword>
<dbReference type="PANTHER" id="PTHR11076">
    <property type="entry name" value="DNA REPAIR POLYMERASE UMUC / TRANSFERASE FAMILY MEMBER"/>
    <property type="match status" value="1"/>
</dbReference>
<feature type="binding site" evidence="12">
    <location>
        <position position="12"/>
    </location>
    <ligand>
        <name>Mg(2+)</name>
        <dbReference type="ChEBI" id="CHEBI:18420"/>
    </ligand>
</feature>
<evidence type="ECO:0000256" key="5">
    <source>
        <dbReference type="ARBA" id="ARBA00022705"/>
    </source>
</evidence>
<comment type="subcellular location">
    <subcellularLocation>
        <location evidence="12">Cytoplasm</location>
    </subcellularLocation>
</comment>
<evidence type="ECO:0000256" key="10">
    <source>
        <dbReference type="ARBA" id="ARBA00023204"/>
    </source>
</evidence>
<dbReference type="InterPro" id="IPR001126">
    <property type="entry name" value="UmuC"/>
</dbReference>
<evidence type="ECO:0000256" key="9">
    <source>
        <dbReference type="ARBA" id="ARBA00022932"/>
    </source>
</evidence>
<keyword evidence="12" id="KW-0963">Cytoplasm</keyword>
<reference evidence="14" key="1">
    <citation type="submission" date="2023-05" db="EMBL/GenBank/DDBJ databases">
        <title>Mariniplasma microaerophilum sp. nov., a novel anaerobic mollicute isolated from terrestrial mud volcano, Taman Peninsula, Russia.</title>
        <authorList>
            <person name="Khomyakova M.A."/>
            <person name="Merkel A.Y."/>
            <person name="Slobodkin A.I."/>
        </authorList>
    </citation>
    <scope>NUCLEOTIDE SEQUENCE</scope>
    <source>
        <strain evidence="14">M4Ah</strain>
    </source>
</reference>
<dbReference type="GO" id="GO:0042276">
    <property type="term" value="P:error-prone translesion synthesis"/>
    <property type="evidence" value="ECO:0007669"/>
    <property type="project" value="TreeGrafter"/>
</dbReference>
<feature type="domain" description="UmuC" evidence="13">
    <location>
        <begin position="8"/>
        <end position="189"/>
    </location>
</feature>
<comment type="subunit">
    <text evidence="12">Monomer.</text>
</comment>
<keyword evidence="7 12" id="KW-0227">DNA damage</keyword>
<dbReference type="GO" id="GO:0005829">
    <property type="term" value="C:cytosol"/>
    <property type="evidence" value="ECO:0007669"/>
    <property type="project" value="TreeGrafter"/>
</dbReference>
<keyword evidence="3 12" id="KW-0808">Transferase</keyword>
<evidence type="ECO:0000256" key="4">
    <source>
        <dbReference type="ARBA" id="ARBA00022695"/>
    </source>
</evidence>
<comment type="function">
    <text evidence="12">Poorly processive, error-prone DNA polymerase involved in untargeted mutagenesis. Copies undamaged DNA at stalled replication forks, which arise in vivo from mismatched or misaligned primer ends. These misaligned primers can be extended by PolIV. Exhibits no 3'-5' exonuclease (proofreading) activity. May be involved in translesional synthesis, in conjunction with the beta clamp from PolIII.</text>
</comment>
<keyword evidence="4 12" id="KW-0548">Nucleotidyltransferase</keyword>
<sequence>MKKDIKIIFHIDLNAFFASCAMIKDPYLKDKVFVVGGSSTSRRGVISTASYPARKLGIHSAMNINDALRIYPKLIIVPTEFNLYQKYSNLFFSYLKQFSNIILAGSIDEAYVDMTEASKNKHPLELAKQIQDGLMETHGLPCSIGIASTLFLAKMASDMLKPMGITVLRKKDIVHKLFSLPIQDMYGIGKKTYPKLMALGIKTIGDFTKDEYKKDILDVMSESSYQSYLDHILGRSSDVIDPKKYAIPKSISNETTLNYNMDQDEAIFKVIEELLEQTHERLVSEELVAKTVGIRIKDTHFEMINRSFTFNEHTDEYALFYEAIDTLFEENYNHEPVRLVGVFLSQVVQKKDLKKDYNLFTYQEMTKREENIYKVISDINKKYPKSITKGTKKTS</sequence>
<comment type="catalytic activity">
    <reaction evidence="11 12">
        <text>DNA(n) + a 2'-deoxyribonucleoside 5'-triphosphate = DNA(n+1) + diphosphate</text>
        <dbReference type="Rhea" id="RHEA:22508"/>
        <dbReference type="Rhea" id="RHEA-COMP:17339"/>
        <dbReference type="Rhea" id="RHEA-COMP:17340"/>
        <dbReference type="ChEBI" id="CHEBI:33019"/>
        <dbReference type="ChEBI" id="CHEBI:61560"/>
        <dbReference type="ChEBI" id="CHEBI:173112"/>
        <dbReference type="EC" id="2.7.7.7"/>
    </reaction>
</comment>
<dbReference type="InterPro" id="IPR043502">
    <property type="entry name" value="DNA/RNA_pol_sf"/>
</dbReference>
<protein>
    <recommendedName>
        <fullName evidence="12">DNA polymerase IV</fullName>
        <shortName evidence="12">Pol IV</shortName>
        <ecNumber evidence="12">2.7.7.7</ecNumber>
    </recommendedName>
</protein>
<keyword evidence="12" id="KW-0238">DNA-binding</keyword>
<dbReference type="Gene3D" id="3.40.1170.60">
    <property type="match status" value="1"/>
</dbReference>
<dbReference type="PROSITE" id="PS50173">
    <property type="entry name" value="UMUC"/>
    <property type="match status" value="1"/>
</dbReference>
<feature type="site" description="Substrate discrimination" evidence="12">
    <location>
        <position position="17"/>
    </location>
</feature>
<evidence type="ECO:0000256" key="12">
    <source>
        <dbReference type="HAMAP-Rule" id="MF_01113"/>
    </source>
</evidence>
<dbReference type="GO" id="GO:0006261">
    <property type="term" value="P:DNA-templated DNA replication"/>
    <property type="evidence" value="ECO:0007669"/>
    <property type="project" value="UniProtKB-UniRule"/>
</dbReference>
<evidence type="ECO:0000256" key="6">
    <source>
        <dbReference type="ARBA" id="ARBA00022723"/>
    </source>
</evidence>
<gene>
    <name evidence="12" type="primary">dinB</name>
    <name evidence="14" type="ORF">QJ521_02930</name>
</gene>
<dbReference type="SUPFAM" id="SSF100879">
    <property type="entry name" value="Lesion bypass DNA polymerase (Y-family), little finger domain"/>
    <property type="match status" value="1"/>
</dbReference>
<dbReference type="RefSeq" id="WP_282838926.1">
    <property type="nucleotide sequence ID" value="NZ_JASCXW010000005.1"/>
</dbReference>
<name>A0AAW6U6V0_9MOLU</name>
<dbReference type="EMBL" id="JASCXW010000005">
    <property type="protein sequence ID" value="MDI6452510.1"/>
    <property type="molecule type" value="Genomic_DNA"/>
</dbReference>
<evidence type="ECO:0000313" key="14">
    <source>
        <dbReference type="EMBL" id="MDI6452510.1"/>
    </source>
</evidence>
<feature type="binding site" evidence="12">
    <location>
        <position position="108"/>
    </location>
    <ligand>
        <name>Mg(2+)</name>
        <dbReference type="ChEBI" id="CHEBI:18420"/>
    </ligand>
</feature>
<evidence type="ECO:0000256" key="1">
    <source>
        <dbReference type="ARBA" id="ARBA00010945"/>
    </source>
</evidence>
<dbReference type="GO" id="GO:0009432">
    <property type="term" value="P:SOS response"/>
    <property type="evidence" value="ECO:0007669"/>
    <property type="project" value="TreeGrafter"/>
</dbReference>
<accession>A0AAW6U6V0</accession>
<comment type="similarity">
    <text evidence="1 12">Belongs to the DNA polymerase type-Y family.</text>
</comment>
<dbReference type="GO" id="GO:0003684">
    <property type="term" value="F:damaged DNA binding"/>
    <property type="evidence" value="ECO:0007669"/>
    <property type="project" value="InterPro"/>
</dbReference>
<dbReference type="FunFam" id="3.30.1490.100:FF:000004">
    <property type="entry name" value="DNA polymerase IV"/>
    <property type="match status" value="1"/>
</dbReference>
<organism evidence="14 15">
    <name type="scientific">Peloplasma aerotolerans</name>
    <dbReference type="NCBI Taxonomy" id="3044389"/>
    <lineage>
        <taxon>Bacteria</taxon>
        <taxon>Bacillati</taxon>
        <taxon>Mycoplasmatota</taxon>
        <taxon>Mollicutes</taxon>
        <taxon>Acholeplasmatales</taxon>
        <taxon>Acholeplasmataceae</taxon>
        <taxon>Peloplasma</taxon>
    </lineage>
</organism>
<dbReference type="Gene3D" id="3.30.70.270">
    <property type="match status" value="1"/>
</dbReference>
<dbReference type="Pfam" id="PF00817">
    <property type="entry name" value="IMS"/>
    <property type="match status" value="1"/>
</dbReference>
<dbReference type="CDD" id="cd03586">
    <property type="entry name" value="PolY_Pol_IV_kappa"/>
    <property type="match status" value="1"/>
</dbReference>
<keyword evidence="6 12" id="KW-0479">Metal-binding</keyword>
<evidence type="ECO:0000256" key="2">
    <source>
        <dbReference type="ARBA" id="ARBA00022457"/>
    </source>
</evidence>
<dbReference type="Pfam" id="PF11799">
    <property type="entry name" value="IMS_C"/>
    <property type="match status" value="1"/>
</dbReference>
<evidence type="ECO:0000256" key="8">
    <source>
        <dbReference type="ARBA" id="ARBA00022842"/>
    </source>
</evidence>
<keyword evidence="5 12" id="KW-0235">DNA replication</keyword>
<dbReference type="InterPro" id="IPR022880">
    <property type="entry name" value="DNApol_IV"/>
</dbReference>
<evidence type="ECO:0000313" key="15">
    <source>
        <dbReference type="Proteomes" id="UP001431532"/>
    </source>
</evidence>
<dbReference type="Gene3D" id="1.10.150.20">
    <property type="entry name" value="5' to 3' exonuclease, C-terminal subdomain"/>
    <property type="match status" value="1"/>
</dbReference>
<evidence type="ECO:0000256" key="3">
    <source>
        <dbReference type="ARBA" id="ARBA00022679"/>
    </source>
</evidence>
<dbReference type="InterPro" id="IPR017961">
    <property type="entry name" value="DNA_pol_Y-fam_little_finger"/>
</dbReference>
<evidence type="ECO:0000256" key="7">
    <source>
        <dbReference type="ARBA" id="ARBA00022763"/>
    </source>
</evidence>
<dbReference type="InterPro" id="IPR036775">
    <property type="entry name" value="DNA_pol_Y-fam_lit_finger_sf"/>
</dbReference>
<dbReference type="GO" id="GO:0006281">
    <property type="term" value="P:DNA repair"/>
    <property type="evidence" value="ECO:0007669"/>
    <property type="project" value="UniProtKB-UniRule"/>
</dbReference>
<proteinExistence type="inferred from homology"/>
<keyword evidence="10 12" id="KW-0234">DNA repair</keyword>
<keyword evidence="2 12" id="KW-0515">Mutator protein</keyword>
<comment type="cofactor">
    <cofactor evidence="12">
        <name>Mg(2+)</name>
        <dbReference type="ChEBI" id="CHEBI:18420"/>
    </cofactor>
    <text evidence="12">Binds 2 magnesium ions per subunit.</text>
</comment>
<dbReference type="InterPro" id="IPR043128">
    <property type="entry name" value="Rev_trsase/Diguanyl_cyclase"/>
</dbReference>
<dbReference type="HAMAP" id="MF_01113">
    <property type="entry name" value="DNApol_IV"/>
    <property type="match status" value="1"/>
</dbReference>
<dbReference type="PANTHER" id="PTHR11076:SF33">
    <property type="entry name" value="DNA POLYMERASE KAPPA"/>
    <property type="match status" value="1"/>
</dbReference>
<dbReference type="Gene3D" id="3.30.1490.100">
    <property type="entry name" value="DNA polymerase, Y-family, little finger domain"/>
    <property type="match status" value="1"/>
</dbReference>
<dbReference type="Proteomes" id="UP001431532">
    <property type="component" value="Unassembled WGS sequence"/>
</dbReference>
<dbReference type="InterPro" id="IPR050116">
    <property type="entry name" value="DNA_polymerase-Y"/>
</dbReference>
<dbReference type="GO" id="GO:0003887">
    <property type="term" value="F:DNA-directed DNA polymerase activity"/>
    <property type="evidence" value="ECO:0007669"/>
    <property type="project" value="UniProtKB-UniRule"/>
</dbReference>
<comment type="caution">
    <text evidence="14">The sequence shown here is derived from an EMBL/GenBank/DDBJ whole genome shotgun (WGS) entry which is preliminary data.</text>
</comment>
<evidence type="ECO:0000256" key="11">
    <source>
        <dbReference type="ARBA" id="ARBA00049244"/>
    </source>
</evidence>